<dbReference type="PANTHER" id="PTHR23129">
    <property type="entry name" value="ACYL-COENZYME A DIPHOSPHATASE FITM2"/>
    <property type="match status" value="1"/>
</dbReference>
<feature type="transmembrane region" description="Helical" evidence="7">
    <location>
        <begin position="66"/>
        <end position="85"/>
    </location>
</feature>
<dbReference type="STRING" id="61819.ENSACIP00000002375"/>
<evidence type="ECO:0000256" key="6">
    <source>
        <dbReference type="HAMAP-Rule" id="MF_03229"/>
    </source>
</evidence>
<evidence type="ECO:0000313" key="9">
    <source>
        <dbReference type="Proteomes" id="UP000261340"/>
    </source>
</evidence>
<dbReference type="PANTHER" id="PTHR23129:SF3">
    <property type="entry name" value="FAT STORAGE-INDUCING TRANSMEMBRANE PROTEIN 1"/>
    <property type="match status" value="1"/>
</dbReference>
<accession>A0A3Q0QYF0</accession>
<evidence type="ECO:0000256" key="3">
    <source>
        <dbReference type="ARBA" id="ARBA00022824"/>
    </source>
</evidence>
<dbReference type="Pfam" id="PF10261">
    <property type="entry name" value="FIT"/>
    <property type="match status" value="1"/>
</dbReference>
<evidence type="ECO:0000256" key="2">
    <source>
        <dbReference type="ARBA" id="ARBA00022692"/>
    </source>
</evidence>
<feature type="transmembrane region" description="Helical" evidence="7">
    <location>
        <begin position="200"/>
        <end position="223"/>
    </location>
</feature>
<reference evidence="8" key="2">
    <citation type="submission" date="2025-09" db="UniProtKB">
        <authorList>
            <consortium name="Ensembl"/>
        </authorList>
    </citation>
    <scope>IDENTIFICATION</scope>
</reference>
<dbReference type="GO" id="GO:0008654">
    <property type="term" value="P:phospholipid biosynthetic process"/>
    <property type="evidence" value="ECO:0007669"/>
    <property type="project" value="InterPro"/>
</dbReference>
<dbReference type="InterPro" id="IPR019388">
    <property type="entry name" value="FIT"/>
</dbReference>
<keyword evidence="4 6" id="KW-1133">Transmembrane helix</keyword>
<dbReference type="InterPro" id="IPR046402">
    <property type="entry name" value="FIT1"/>
</dbReference>
<feature type="transmembrane region" description="Helical" evidence="7">
    <location>
        <begin position="27"/>
        <end position="46"/>
    </location>
</feature>
<evidence type="ECO:0000313" key="8">
    <source>
        <dbReference type="Ensembl" id="ENSACIP00000002375.1"/>
    </source>
</evidence>
<dbReference type="InterPro" id="IPR046401">
    <property type="entry name" value="FITM1/2"/>
</dbReference>
<dbReference type="GeneTree" id="ENSGT00530000063693"/>
<reference evidence="8" key="1">
    <citation type="submission" date="2025-08" db="UniProtKB">
        <authorList>
            <consortium name="Ensembl"/>
        </authorList>
    </citation>
    <scope>IDENTIFICATION</scope>
</reference>
<organism evidence="8 9">
    <name type="scientific">Amphilophus citrinellus</name>
    <name type="common">Midas cichlid</name>
    <name type="synonym">Cichlasoma citrinellum</name>
    <dbReference type="NCBI Taxonomy" id="61819"/>
    <lineage>
        <taxon>Eukaryota</taxon>
        <taxon>Metazoa</taxon>
        <taxon>Chordata</taxon>
        <taxon>Craniata</taxon>
        <taxon>Vertebrata</taxon>
        <taxon>Euteleostomi</taxon>
        <taxon>Actinopterygii</taxon>
        <taxon>Neopterygii</taxon>
        <taxon>Teleostei</taxon>
        <taxon>Neoteleostei</taxon>
        <taxon>Acanthomorphata</taxon>
        <taxon>Ovalentaria</taxon>
        <taxon>Cichlomorphae</taxon>
        <taxon>Cichliformes</taxon>
        <taxon>Cichlidae</taxon>
        <taxon>New World cichlids</taxon>
        <taxon>Cichlasomatinae</taxon>
        <taxon>Heroini</taxon>
        <taxon>Amphilophus</taxon>
    </lineage>
</organism>
<comment type="caution">
    <text evidence="6">Lacks conserved residue(s) required for the propagation of feature annotation.</text>
</comment>
<comment type="similarity">
    <text evidence="6">Belongs to the FIT family. FIT1 subfamily.</text>
</comment>
<comment type="subcellular location">
    <subcellularLocation>
        <location evidence="1 6">Endoplasmic reticulum membrane</location>
        <topology evidence="1 6">Multi-pass membrane protein</topology>
    </subcellularLocation>
</comment>
<evidence type="ECO:0000256" key="5">
    <source>
        <dbReference type="ARBA" id="ARBA00023136"/>
    </source>
</evidence>
<dbReference type="OMA" id="QGWYRLG"/>
<dbReference type="AlphaFoldDB" id="A0A3Q0QYF0"/>
<keyword evidence="9" id="KW-1185">Reference proteome</keyword>
<evidence type="ECO:0000256" key="7">
    <source>
        <dbReference type="SAM" id="Phobius"/>
    </source>
</evidence>
<sequence length="285" mass="31866">MFLNTVLVVLTDLAARFLGTALFRRHFHLLLSALVMFGPMLSLWVSHHSIFAKRSHFLYRMFLRSGWGWTCVFVGSFVFLLSFSIRRSLSLSMRHLSRLGVAGGLWLGFCKLLDLLENATGSCYEPLQAGPVVANEQPLLVLREGESKSECMKAGMLWRGYEVSEDIFLLCLCCLLLAEETAVFGPYLNLGGISDAPLRILFLFCVLLLGLWVFLLLCLLAYFPQFPTQLLGGALGCLSWRGLYQGWYRLGPSWYCPGRPGLGLLNIKASGSEAEDAQVNHDHCN</sequence>
<dbReference type="GO" id="GO:0005789">
    <property type="term" value="C:endoplasmic reticulum membrane"/>
    <property type="evidence" value="ECO:0007669"/>
    <property type="project" value="UniProtKB-SubCell"/>
</dbReference>
<dbReference type="GO" id="GO:0140042">
    <property type="term" value="P:lipid droplet formation"/>
    <property type="evidence" value="ECO:0007669"/>
    <property type="project" value="UniProtKB-UniRule"/>
</dbReference>
<feature type="transmembrane region" description="Helical" evidence="7">
    <location>
        <begin position="167"/>
        <end position="188"/>
    </location>
</feature>
<dbReference type="HAMAP" id="MF_03229">
    <property type="entry name" value="FITM1"/>
    <property type="match status" value="1"/>
</dbReference>
<name>A0A3Q0QYF0_AMPCI</name>
<keyword evidence="2 6" id="KW-0812">Transmembrane</keyword>
<proteinExistence type="inferred from homology"/>
<gene>
    <name evidence="6" type="primary">FITM1</name>
    <name evidence="6" type="synonym">FIT1</name>
</gene>
<dbReference type="HAMAP" id="MF_03230">
    <property type="entry name" value="FITM2"/>
    <property type="match status" value="1"/>
</dbReference>
<keyword evidence="3 6" id="KW-0256">Endoplasmic reticulum</keyword>
<protein>
    <recommendedName>
        <fullName evidence="6">Fat storage-inducing transmembrane protein 1 homolog</fullName>
    </recommendedName>
    <alternativeName>
        <fullName evidence="6">FITM1-like protein</fullName>
    </alternativeName>
    <alternativeName>
        <fullName evidence="6">Fat-inducing protein 1</fullName>
    </alternativeName>
</protein>
<evidence type="ECO:0000256" key="4">
    <source>
        <dbReference type="ARBA" id="ARBA00022989"/>
    </source>
</evidence>
<evidence type="ECO:0000256" key="1">
    <source>
        <dbReference type="ARBA" id="ARBA00004477"/>
    </source>
</evidence>
<dbReference type="GO" id="GO:0010945">
    <property type="term" value="F:coenzyme A diphosphatase activity"/>
    <property type="evidence" value="ECO:0007669"/>
    <property type="project" value="InterPro"/>
</dbReference>
<dbReference type="Proteomes" id="UP000261340">
    <property type="component" value="Unplaced"/>
</dbReference>
<comment type="function">
    <text evidence="6">May play a role in the formation of lipid droplets (LDs), which are storage organelles at the center of lipid and energy homeostasis. May directly bind to diacylglycerol (DAGs) and triacylglycerol.</text>
</comment>
<keyword evidence="5 6" id="KW-0472">Membrane</keyword>
<dbReference type="Ensembl" id="ENSACIT00000002464.1">
    <property type="protein sequence ID" value="ENSACIP00000002375.1"/>
    <property type="gene ID" value="ENSACIG00000001929.1"/>
</dbReference>